<name>A0AAD9W4L1_PHOAM</name>
<dbReference type="AlphaFoldDB" id="A0AAD9W4L1"/>
<proteinExistence type="predicted"/>
<comment type="caution">
    <text evidence="1">The sequence shown here is derived from an EMBL/GenBank/DDBJ whole genome shotgun (WGS) entry which is preliminary data.</text>
</comment>
<dbReference type="Gene3D" id="3.40.50.150">
    <property type="entry name" value="Vaccinia Virus protein VP39"/>
    <property type="match status" value="1"/>
</dbReference>
<evidence type="ECO:0000313" key="2">
    <source>
        <dbReference type="Proteomes" id="UP001265746"/>
    </source>
</evidence>
<gene>
    <name evidence="1" type="ORF">N8I77_003118</name>
</gene>
<sequence>MLLKENGLKCVYANEPDPERRFVFERNHASDMIPDTRDINLVPLQDIPSHELLIAWRPLRQAESRLDNLEARRTRIFEIVRGKRPPIVLIGGSQVSLGAYRNFVKPPGPSSATYNFSAQTTQELEALGYRSTFTFYDHAGFDLPLSRQNLFVVGVRADQNIRFEFNPPPRQLSGLGLHRCLLSHEELQRIEGTLGWESQLVDGVELGFAKSLGTGMQRDRYLVPGPDGKPMVSDSAPPPMLDWIVKALKEQFPHILASNENRMQKDVAHPQMDAQTTA</sequence>
<dbReference type="SUPFAM" id="SSF53335">
    <property type="entry name" value="S-adenosyl-L-methionine-dependent methyltransferases"/>
    <property type="match status" value="1"/>
</dbReference>
<dbReference type="Proteomes" id="UP001265746">
    <property type="component" value="Unassembled WGS sequence"/>
</dbReference>
<reference evidence="1" key="1">
    <citation type="submission" date="2023-06" db="EMBL/GenBank/DDBJ databases">
        <authorList>
            <person name="Noh H."/>
        </authorList>
    </citation>
    <scope>NUCLEOTIDE SEQUENCE</scope>
    <source>
        <strain evidence="1">DUCC20226</strain>
    </source>
</reference>
<accession>A0AAD9W4L1</accession>
<keyword evidence="2" id="KW-1185">Reference proteome</keyword>
<dbReference type="InterPro" id="IPR029063">
    <property type="entry name" value="SAM-dependent_MTases_sf"/>
</dbReference>
<protein>
    <submittedName>
        <fullName evidence="1">Uncharacterized protein</fullName>
    </submittedName>
</protein>
<organism evidence="1 2">
    <name type="scientific">Phomopsis amygdali</name>
    <name type="common">Fusicoccum amygdali</name>
    <dbReference type="NCBI Taxonomy" id="1214568"/>
    <lineage>
        <taxon>Eukaryota</taxon>
        <taxon>Fungi</taxon>
        <taxon>Dikarya</taxon>
        <taxon>Ascomycota</taxon>
        <taxon>Pezizomycotina</taxon>
        <taxon>Sordariomycetes</taxon>
        <taxon>Sordariomycetidae</taxon>
        <taxon>Diaporthales</taxon>
        <taxon>Diaporthaceae</taxon>
        <taxon>Diaporthe</taxon>
    </lineage>
</organism>
<evidence type="ECO:0000313" key="1">
    <source>
        <dbReference type="EMBL" id="KAK2609624.1"/>
    </source>
</evidence>
<dbReference type="EMBL" id="JAUJFL010000002">
    <property type="protein sequence ID" value="KAK2609624.1"/>
    <property type="molecule type" value="Genomic_DNA"/>
</dbReference>